<gene>
    <name evidence="1" type="ORF">DMH04_44630</name>
</gene>
<protein>
    <submittedName>
        <fullName evidence="1">Uncharacterized protein</fullName>
    </submittedName>
</protein>
<name>A0A428YPL4_KIBAR</name>
<evidence type="ECO:0000313" key="1">
    <source>
        <dbReference type="EMBL" id="RSM70488.1"/>
    </source>
</evidence>
<evidence type="ECO:0000313" key="2">
    <source>
        <dbReference type="Proteomes" id="UP000287547"/>
    </source>
</evidence>
<organism evidence="1 2">
    <name type="scientific">Kibdelosporangium aridum</name>
    <dbReference type="NCBI Taxonomy" id="2030"/>
    <lineage>
        <taxon>Bacteria</taxon>
        <taxon>Bacillati</taxon>
        <taxon>Actinomycetota</taxon>
        <taxon>Actinomycetes</taxon>
        <taxon>Pseudonocardiales</taxon>
        <taxon>Pseudonocardiaceae</taxon>
        <taxon>Kibdelosporangium</taxon>
    </lineage>
</organism>
<sequence length="308" mass="34476">MAAMEGLSPFHQALKANRDRYNAQFRLARHRSKNLDANAFLKHLNDFVGPIVDRAGGDPVEVTDALVDLSFATNGRLPQHLFQLLIDQARFVALEPRRVPVALANALHHLESEPDTRPLRWVALMRHLNQYADTVESLLDLGAVAAWTTGLAALREAALDVAPKLHPDALRYLTSTADVTPLKASRWWAVDYTGLRIVRRLGKFRGFGGTFIRPPTVFLARGHLHATDGEHTWRVYADRFGGSLRRTEPVEPEHHDPTLTLSEKGVVRWNGNTFNHPDLADSSSWVSWENTLAVTTPFTHSIIFVAQP</sequence>
<comment type="caution">
    <text evidence="1">The sequence shown here is derived from an EMBL/GenBank/DDBJ whole genome shotgun (WGS) entry which is preliminary data.</text>
</comment>
<dbReference type="EMBL" id="QHKI01000066">
    <property type="protein sequence ID" value="RSM70488.1"/>
    <property type="molecule type" value="Genomic_DNA"/>
</dbReference>
<dbReference type="RefSeq" id="WP_037250472.1">
    <property type="nucleotide sequence ID" value="NZ_QHKI01000066.1"/>
</dbReference>
<dbReference type="OrthoDB" id="7006430at2"/>
<accession>A0A428YPL4</accession>
<dbReference type="AlphaFoldDB" id="A0A428YPL4"/>
<dbReference type="Proteomes" id="UP000287547">
    <property type="component" value="Unassembled WGS sequence"/>
</dbReference>
<reference evidence="1 2" key="1">
    <citation type="submission" date="2018-05" db="EMBL/GenBank/DDBJ databases">
        <title>Evolution of GPA BGCs.</title>
        <authorList>
            <person name="Waglechner N."/>
            <person name="Wright G.D."/>
        </authorList>
    </citation>
    <scope>NUCLEOTIDE SEQUENCE [LARGE SCALE GENOMIC DNA]</scope>
    <source>
        <strain evidence="1 2">A82846</strain>
    </source>
</reference>
<proteinExistence type="predicted"/>